<dbReference type="FunFam" id="1.10.8.60:FF:000138">
    <property type="entry name" value="ATP-dependent Clp protease ATP-binding subunit ClpX"/>
    <property type="match status" value="1"/>
</dbReference>
<dbReference type="PANTHER" id="PTHR48102">
    <property type="entry name" value="ATP-DEPENDENT CLP PROTEASE ATP-BINDING SUBUNIT CLPX-LIKE, MITOCHONDRIAL-RELATED"/>
    <property type="match status" value="1"/>
</dbReference>
<keyword evidence="1" id="KW-0547">Nucleotide-binding</keyword>
<dbReference type="NCBIfam" id="NF003745">
    <property type="entry name" value="PRK05342.1"/>
    <property type="match status" value="1"/>
</dbReference>
<protein>
    <submittedName>
        <fullName evidence="5">ClpX ATPase regulatory subunit</fullName>
    </submittedName>
</protein>
<dbReference type="Proteomes" id="UP000218811">
    <property type="component" value="Unassembled WGS sequence"/>
</dbReference>
<dbReference type="GO" id="GO:0016887">
    <property type="term" value="F:ATP hydrolysis activity"/>
    <property type="evidence" value="ECO:0007669"/>
    <property type="project" value="InterPro"/>
</dbReference>
<accession>A0A2H3JR00</accession>
<dbReference type="GO" id="GO:0005759">
    <property type="term" value="C:mitochondrial matrix"/>
    <property type="evidence" value="ECO:0007669"/>
    <property type="project" value="TreeGrafter"/>
</dbReference>
<evidence type="ECO:0000313" key="6">
    <source>
        <dbReference type="Proteomes" id="UP000218811"/>
    </source>
</evidence>
<dbReference type="Pfam" id="PF10431">
    <property type="entry name" value="ClpB_D2-small"/>
    <property type="match status" value="1"/>
</dbReference>
<name>A0A2H3JR00_WOLCO</name>
<dbReference type="OrthoDB" id="1721884at2759"/>
<dbReference type="STRING" id="742152.A0A2H3JR00"/>
<evidence type="ECO:0000259" key="3">
    <source>
        <dbReference type="SMART" id="SM00382"/>
    </source>
</evidence>
<evidence type="ECO:0000259" key="4">
    <source>
        <dbReference type="SMART" id="SM01086"/>
    </source>
</evidence>
<dbReference type="SMART" id="SM01086">
    <property type="entry name" value="ClpB_D2-small"/>
    <property type="match status" value="1"/>
</dbReference>
<dbReference type="AlphaFoldDB" id="A0A2H3JR00"/>
<dbReference type="SUPFAM" id="SSF52540">
    <property type="entry name" value="P-loop containing nucleoside triphosphate hydrolases"/>
    <property type="match status" value="1"/>
</dbReference>
<proteinExistence type="predicted"/>
<keyword evidence="2" id="KW-0067">ATP-binding</keyword>
<dbReference type="EMBL" id="KB468113">
    <property type="protein sequence ID" value="PCH41229.1"/>
    <property type="molecule type" value="Genomic_DNA"/>
</dbReference>
<dbReference type="Gene3D" id="3.40.50.300">
    <property type="entry name" value="P-loop containing nucleotide triphosphate hydrolases"/>
    <property type="match status" value="1"/>
</dbReference>
<dbReference type="InterPro" id="IPR050052">
    <property type="entry name" value="ATP-dep_Clp_protease_ClpX"/>
</dbReference>
<reference evidence="5 6" key="1">
    <citation type="journal article" date="2012" name="Science">
        <title>The Paleozoic origin of enzymatic lignin decomposition reconstructed from 31 fungal genomes.</title>
        <authorList>
            <person name="Floudas D."/>
            <person name="Binder M."/>
            <person name="Riley R."/>
            <person name="Barry K."/>
            <person name="Blanchette R.A."/>
            <person name="Henrissat B."/>
            <person name="Martinez A.T."/>
            <person name="Otillar R."/>
            <person name="Spatafora J.W."/>
            <person name="Yadav J.S."/>
            <person name="Aerts A."/>
            <person name="Benoit I."/>
            <person name="Boyd A."/>
            <person name="Carlson A."/>
            <person name="Copeland A."/>
            <person name="Coutinho P.M."/>
            <person name="de Vries R.P."/>
            <person name="Ferreira P."/>
            <person name="Findley K."/>
            <person name="Foster B."/>
            <person name="Gaskell J."/>
            <person name="Glotzer D."/>
            <person name="Gorecki P."/>
            <person name="Heitman J."/>
            <person name="Hesse C."/>
            <person name="Hori C."/>
            <person name="Igarashi K."/>
            <person name="Jurgens J.A."/>
            <person name="Kallen N."/>
            <person name="Kersten P."/>
            <person name="Kohler A."/>
            <person name="Kuees U."/>
            <person name="Kumar T.K.A."/>
            <person name="Kuo A."/>
            <person name="LaButti K."/>
            <person name="Larrondo L.F."/>
            <person name="Lindquist E."/>
            <person name="Ling A."/>
            <person name="Lombard V."/>
            <person name="Lucas S."/>
            <person name="Lundell T."/>
            <person name="Martin R."/>
            <person name="McLaughlin D.J."/>
            <person name="Morgenstern I."/>
            <person name="Morin E."/>
            <person name="Murat C."/>
            <person name="Nagy L.G."/>
            <person name="Nolan M."/>
            <person name="Ohm R.A."/>
            <person name="Patyshakuliyeva A."/>
            <person name="Rokas A."/>
            <person name="Ruiz-Duenas F.J."/>
            <person name="Sabat G."/>
            <person name="Salamov A."/>
            <person name="Samejima M."/>
            <person name="Schmutz J."/>
            <person name="Slot J.C."/>
            <person name="St John F."/>
            <person name="Stenlid J."/>
            <person name="Sun H."/>
            <person name="Sun S."/>
            <person name="Syed K."/>
            <person name="Tsang A."/>
            <person name="Wiebenga A."/>
            <person name="Young D."/>
            <person name="Pisabarro A."/>
            <person name="Eastwood D.C."/>
            <person name="Martin F."/>
            <person name="Cullen D."/>
            <person name="Grigoriev I.V."/>
            <person name="Hibbett D.S."/>
        </authorList>
    </citation>
    <scope>NUCLEOTIDE SEQUENCE [LARGE SCALE GENOMIC DNA]</scope>
    <source>
        <strain evidence="5 6">MD-104</strain>
    </source>
</reference>
<dbReference type="PANTHER" id="PTHR48102:SF7">
    <property type="entry name" value="ATP-DEPENDENT CLP PROTEASE ATP-BINDING SUBUNIT CLPX-LIKE, MITOCHONDRIAL"/>
    <property type="match status" value="1"/>
</dbReference>
<organism evidence="5 6">
    <name type="scientific">Wolfiporia cocos (strain MD-104)</name>
    <name type="common">Brown rot fungus</name>
    <dbReference type="NCBI Taxonomy" id="742152"/>
    <lineage>
        <taxon>Eukaryota</taxon>
        <taxon>Fungi</taxon>
        <taxon>Dikarya</taxon>
        <taxon>Basidiomycota</taxon>
        <taxon>Agaricomycotina</taxon>
        <taxon>Agaricomycetes</taxon>
        <taxon>Polyporales</taxon>
        <taxon>Phaeolaceae</taxon>
        <taxon>Wolfiporia</taxon>
    </lineage>
</organism>
<dbReference type="InterPro" id="IPR003959">
    <property type="entry name" value="ATPase_AAA_core"/>
</dbReference>
<dbReference type="GO" id="GO:0051603">
    <property type="term" value="P:proteolysis involved in protein catabolic process"/>
    <property type="evidence" value="ECO:0007669"/>
    <property type="project" value="TreeGrafter"/>
</dbReference>
<evidence type="ECO:0000256" key="2">
    <source>
        <dbReference type="ARBA" id="ARBA00022840"/>
    </source>
</evidence>
<feature type="domain" description="AAA+ ATPase" evidence="3">
    <location>
        <begin position="139"/>
        <end position="319"/>
    </location>
</feature>
<dbReference type="InterPro" id="IPR027417">
    <property type="entry name" value="P-loop_NTPase"/>
</dbReference>
<sequence length="502" mass="55170">MALATSRCSRSLRPLFTRTLRTQPRFDYIPPHDDSDMGPLYHRPAGLATPRQLVQYLDQFVIGQENAKKVLSVAVFNHYNRVHANLSSIASQDDGMDWADHSTEEPHVRVTPAHLHPHPDRIPFHAMNLHARHQMPLFEKSNVLVIGPTGSGKTLLARTLAKVLDVPFSVSDATSFTQAGYVGDDVDVCIQRLLQAANWDPYRASMGIIYIDEIDKIARKNGSGGIEGTRDVGGEGVQQALLRMMEGATVTVQAKGAPMAAPVTASEGRTRTGQRTLNMGGPRAEAYSIDTSNVLFILSGAFVGLETIIKRRVVKGSIGFTADLASSDDSHVNGLPFFTPNKRSQSSVLDHVEPDDLVKYGFIPEFISRTPSITTLLPLTPKDLRRVLTEVKGSLVSQYTALFGYSGIEIRFTSAALDEICRKAYERGGGARGLRGIMESLLLEPMYETPGSTIRHVLISEAVARGEQPPRYWAKGEASAFWEAWAEEEERYPDNTDVPDGV</sequence>
<dbReference type="Gene3D" id="1.10.8.60">
    <property type="match status" value="1"/>
</dbReference>
<dbReference type="SMART" id="SM00382">
    <property type="entry name" value="AAA"/>
    <property type="match status" value="1"/>
</dbReference>
<dbReference type="GO" id="GO:0005524">
    <property type="term" value="F:ATP binding"/>
    <property type="evidence" value="ECO:0007669"/>
    <property type="project" value="UniProtKB-KW"/>
</dbReference>
<dbReference type="Pfam" id="PF07724">
    <property type="entry name" value="AAA_2"/>
    <property type="match status" value="1"/>
</dbReference>
<dbReference type="InterPro" id="IPR003593">
    <property type="entry name" value="AAA+_ATPase"/>
</dbReference>
<evidence type="ECO:0000313" key="5">
    <source>
        <dbReference type="EMBL" id="PCH41229.1"/>
    </source>
</evidence>
<dbReference type="InterPro" id="IPR019489">
    <property type="entry name" value="Clp_ATPase_C"/>
</dbReference>
<dbReference type="OMA" id="LDTMFDL"/>
<keyword evidence="6" id="KW-1185">Reference proteome</keyword>
<gene>
    <name evidence="5" type="ORF">WOLCODRAFT_118463</name>
</gene>
<feature type="domain" description="Clp ATPase C-terminal" evidence="4">
    <location>
        <begin position="379"/>
        <end position="472"/>
    </location>
</feature>
<evidence type="ECO:0000256" key="1">
    <source>
        <dbReference type="ARBA" id="ARBA00022741"/>
    </source>
</evidence>